<feature type="domain" description="Core-binding (CB)" evidence="8">
    <location>
        <begin position="69"/>
        <end position="150"/>
    </location>
</feature>
<keyword evidence="10" id="KW-1185">Reference proteome</keyword>
<dbReference type="EMBL" id="JMQI01000052">
    <property type="protein sequence ID" value="KDN19469.1"/>
    <property type="molecule type" value="Genomic_DNA"/>
</dbReference>
<dbReference type="AlphaFoldDB" id="A0A066U5Q9"/>
<dbReference type="InterPro" id="IPR013762">
    <property type="entry name" value="Integrase-like_cat_sf"/>
</dbReference>
<dbReference type="GO" id="GO:0006310">
    <property type="term" value="P:DNA recombination"/>
    <property type="evidence" value="ECO:0007669"/>
    <property type="project" value="UniProtKB-KW"/>
</dbReference>
<evidence type="ECO:0000256" key="5">
    <source>
        <dbReference type="PROSITE-ProRule" id="PRU01248"/>
    </source>
</evidence>
<evidence type="ECO:0000256" key="4">
    <source>
        <dbReference type="ARBA" id="ARBA00023172"/>
    </source>
</evidence>
<dbReference type="Pfam" id="PF14659">
    <property type="entry name" value="Phage_int_SAM_3"/>
    <property type="match status" value="1"/>
</dbReference>
<feature type="region of interest" description="Disordered" evidence="6">
    <location>
        <begin position="364"/>
        <end position="392"/>
    </location>
</feature>
<dbReference type="Pfam" id="PF00589">
    <property type="entry name" value="Phage_integrase"/>
    <property type="match status" value="1"/>
</dbReference>
<dbReference type="InterPro" id="IPR044068">
    <property type="entry name" value="CB"/>
</dbReference>
<dbReference type="InterPro" id="IPR010998">
    <property type="entry name" value="Integrase_recombinase_N"/>
</dbReference>
<name>A0A066U5Q9_9PSEU</name>
<accession>A0A066U5Q9</accession>
<evidence type="ECO:0000259" key="8">
    <source>
        <dbReference type="PROSITE" id="PS51900"/>
    </source>
</evidence>
<sequence>MANKQGHRGFGSVRQLPSGRWQARYPGPDGVMRPAPKTFDTKRSAERWLSVTETQITQGEWIDPERAKRKLGDYADQWIAQRPGLRPRTVELYKWLLRKHIAPDLGGVELGKLSTAIIRQWRADRLTAGVSESVTAKSYRLLRAILNTAVEEDKILPRNPCRVRGADKENPDERPVITVAQVFDLASRMPERFRALVLLAAFGSLRWGEVTALRRCDVAEDASWVRVSRAMVEVPGRGLVVGPPKSRAGVRTLIIPTAVRRDLLRHLETWVKPEQDALLFTGERAGHAVRRPNFSQRTRWTEVVEKMGLKGLHFHDLRHAGNIWASKAGTSTKDLMARMGHDDMRAALIYQRATSDADKQIADRLSKLVDRHRKGTTPDDDEDQDGQPVPVG</sequence>
<evidence type="ECO:0000313" key="10">
    <source>
        <dbReference type="Proteomes" id="UP000027345"/>
    </source>
</evidence>
<comment type="caution">
    <text evidence="9">The sequence shown here is derived from an EMBL/GenBank/DDBJ whole genome shotgun (WGS) entry which is preliminary data.</text>
</comment>
<protein>
    <submittedName>
        <fullName evidence="9">Integrase</fullName>
    </submittedName>
</protein>
<proteinExistence type="inferred from homology"/>
<keyword evidence="4" id="KW-0233">DNA recombination</keyword>
<dbReference type="Proteomes" id="UP000027345">
    <property type="component" value="Unassembled WGS sequence"/>
</dbReference>
<evidence type="ECO:0000313" key="9">
    <source>
        <dbReference type="EMBL" id="KDN19469.1"/>
    </source>
</evidence>
<feature type="domain" description="Tyr recombinase" evidence="7">
    <location>
        <begin position="172"/>
        <end position="363"/>
    </location>
</feature>
<keyword evidence="2" id="KW-0229">DNA integration</keyword>
<dbReference type="STRING" id="287986.DV20_25225"/>
<reference evidence="9 10" key="1">
    <citation type="submission" date="2014-05" db="EMBL/GenBank/DDBJ databases">
        <title>Draft genome sequence of Amycolatopsis rifamycinica DSM 46095.</title>
        <authorList>
            <person name="Lal R."/>
            <person name="Saxena A."/>
            <person name="Kumari R."/>
            <person name="Mukherjee U."/>
            <person name="Singh P."/>
            <person name="Sangwan N."/>
            <person name="Mahato N.K."/>
        </authorList>
    </citation>
    <scope>NUCLEOTIDE SEQUENCE [LARGE SCALE GENOMIC DNA]</scope>
    <source>
        <strain evidence="9 10">DSM 46095</strain>
    </source>
</reference>
<dbReference type="PROSITE" id="PS51898">
    <property type="entry name" value="TYR_RECOMBINASE"/>
    <property type="match status" value="1"/>
</dbReference>
<organism evidence="9 10">
    <name type="scientific">Amycolatopsis rifamycinica</name>
    <dbReference type="NCBI Taxonomy" id="287986"/>
    <lineage>
        <taxon>Bacteria</taxon>
        <taxon>Bacillati</taxon>
        <taxon>Actinomycetota</taxon>
        <taxon>Actinomycetes</taxon>
        <taxon>Pseudonocardiales</taxon>
        <taxon>Pseudonocardiaceae</taxon>
        <taxon>Amycolatopsis</taxon>
    </lineage>
</organism>
<dbReference type="InterPro" id="IPR004107">
    <property type="entry name" value="Integrase_SAM-like_N"/>
</dbReference>
<dbReference type="Pfam" id="PF26003">
    <property type="entry name" value="Integrase_N_phage"/>
    <property type="match status" value="1"/>
</dbReference>
<feature type="region of interest" description="Disordered" evidence="6">
    <location>
        <begin position="1"/>
        <end position="35"/>
    </location>
</feature>
<dbReference type="InterPro" id="IPR002104">
    <property type="entry name" value="Integrase_catalytic"/>
</dbReference>
<evidence type="ECO:0000256" key="3">
    <source>
        <dbReference type="ARBA" id="ARBA00023125"/>
    </source>
</evidence>
<dbReference type="PANTHER" id="PTHR30349:SF64">
    <property type="entry name" value="PROPHAGE INTEGRASE INTD-RELATED"/>
    <property type="match status" value="1"/>
</dbReference>
<keyword evidence="3 5" id="KW-0238">DNA-binding</keyword>
<dbReference type="InterPro" id="IPR050090">
    <property type="entry name" value="Tyrosine_recombinase_XerCD"/>
</dbReference>
<dbReference type="SUPFAM" id="SSF56349">
    <property type="entry name" value="DNA breaking-rejoining enzymes"/>
    <property type="match status" value="1"/>
</dbReference>
<evidence type="ECO:0000256" key="1">
    <source>
        <dbReference type="ARBA" id="ARBA00008857"/>
    </source>
</evidence>
<dbReference type="CDD" id="cd01189">
    <property type="entry name" value="INT_ICEBs1_C_like"/>
    <property type="match status" value="1"/>
</dbReference>
<evidence type="ECO:0000256" key="6">
    <source>
        <dbReference type="SAM" id="MobiDB-lite"/>
    </source>
</evidence>
<dbReference type="GO" id="GO:0003677">
    <property type="term" value="F:DNA binding"/>
    <property type="evidence" value="ECO:0007669"/>
    <property type="project" value="UniProtKB-UniRule"/>
</dbReference>
<evidence type="ECO:0000256" key="2">
    <source>
        <dbReference type="ARBA" id="ARBA00022908"/>
    </source>
</evidence>
<gene>
    <name evidence="9" type="ORF">DV20_25225</name>
</gene>
<dbReference type="GO" id="GO:0015074">
    <property type="term" value="P:DNA integration"/>
    <property type="evidence" value="ECO:0007669"/>
    <property type="project" value="UniProtKB-KW"/>
</dbReference>
<dbReference type="Gene3D" id="1.10.443.10">
    <property type="entry name" value="Intergrase catalytic core"/>
    <property type="match status" value="1"/>
</dbReference>
<dbReference type="OrthoDB" id="1822491at2"/>
<dbReference type="InterPro" id="IPR058717">
    <property type="entry name" value="Phage_L5_Integrase_N"/>
</dbReference>
<dbReference type="PANTHER" id="PTHR30349">
    <property type="entry name" value="PHAGE INTEGRASE-RELATED"/>
    <property type="match status" value="1"/>
</dbReference>
<dbReference type="PROSITE" id="PS51900">
    <property type="entry name" value="CB"/>
    <property type="match status" value="1"/>
</dbReference>
<comment type="similarity">
    <text evidence="1">Belongs to the 'phage' integrase family.</text>
</comment>
<dbReference type="eggNOG" id="COG0582">
    <property type="taxonomic scope" value="Bacteria"/>
</dbReference>
<dbReference type="Gene3D" id="1.10.150.130">
    <property type="match status" value="1"/>
</dbReference>
<evidence type="ECO:0000259" key="7">
    <source>
        <dbReference type="PROSITE" id="PS51898"/>
    </source>
</evidence>
<dbReference type="InterPro" id="IPR011010">
    <property type="entry name" value="DNA_brk_join_enz"/>
</dbReference>